<dbReference type="CTD" id="20327032"/>
<dbReference type="AlphaFoldDB" id="A0A074ZXL2"/>
<dbReference type="KEGG" id="ovi:T265_12864"/>
<keyword evidence="2" id="KW-1185">Reference proteome</keyword>
<dbReference type="Proteomes" id="UP000054324">
    <property type="component" value="Unassembled WGS sequence"/>
</dbReference>
<feature type="non-terminal residue" evidence="1">
    <location>
        <position position="104"/>
    </location>
</feature>
<dbReference type="OrthoDB" id="3945418at2759"/>
<evidence type="ECO:0000313" key="1">
    <source>
        <dbReference type="EMBL" id="KER32168.1"/>
    </source>
</evidence>
<gene>
    <name evidence="1" type="ORF">T265_12864</name>
</gene>
<dbReference type="RefSeq" id="XP_009164163.1">
    <property type="nucleotide sequence ID" value="XM_009165899.1"/>
</dbReference>
<dbReference type="EMBL" id="KL596637">
    <property type="protein sequence ID" value="KER32168.1"/>
    <property type="molecule type" value="Genomic_DNA"/>
</dbReference>
<reference evidence="1 2" key="1">
    <citation type="submission" date="2013-11" db="EMBL/GenBank/DDBJ databases">
        <title>Opisthorchis viverrini - life in the bile duct.</title>
        <authorList>
            <person name="Young N.D."/>
            <person name="Nagarajan N."/>
            <person name="Lin S.J."/>
            <person name="Korhonen P.K."/>
            <person name="Jex A.R."/>
            <person name="Hall R.S."/>
            <person name="Safavi-Hemami H."/>
            <person name="Kaewkong W."/>
            <person name="Bertrand D."/>
            <person name="Gao S."/>
            <person name="Seet Q."/>
            <person name="Wongkham S."/>
            <person name="Teh B.T."/>
            <person name="Wongkham C."/>
            <person name="Intapan P.M."/>
            <person name="Maleewong W."/>
            <person name="Yang X."/>
            <person name="Hu M."/>
            <person name="Wang Z."/>
            <person name="Hofmann A."/>
            <person name="Sternberg P.W."/>
            <person name="Tan P."/>
            <person name="Wang J."/>
            <person name="Gasser R.B."/>
        </authorList>
    </citation>
    <scope>NUCLEOTIDE SEQUENCE [LARGE SCALE GENOMIC DNA]</scope>
</reference>
<dbReference type="GeneID" id="20327032"/>
<organism evidence="1 2">
    <name type="scientific">Opisthorchis viverrini</name>
    <name type="common">Southeast Asian liver fluke</name>
    <dbReference type="NCBI Taxonomy" id="6198"/>
    <lineage>
        <taxon>Eukaryota</taxon>
        <taxon>Metazoa</taxon>
        <taxon>Spiralia</taxon>
        <taxon>Lophotrochozoa</taxon>
        <taxon>Platyhelminthes</taxon>
        <taxon>Trematoda</taxon>
        <taxon>Digenea</taxon>
        <taxon>Opisthorchiida</taxon>
        <taxon>Opisthorchiata</taxon>
        <taxon>Opisthorchiidae</taxon>
        <taxon>Opisthorchis</taxon>
    </lineage>
</organism>
<proteinExistence type="predicted"/>
<protein>
    <submittedName>
        <fullName evidence="1">Uncharacterized protein</fullName>
    </submittedName>
</protein>
<sequence>MPPSGSMAASHRKSVKSQLEIDPFDASVMFSWTTILNNDREQQSSGANLLIGRSAVRTRLLHFDFCLDVNNLAVSQPSCFLRVTWHLGIERVLQLGDYLFIIII</sequence>
<accession>A0A074ZXL2</accession>
<evidence type="ECO:0000313" key="2">
    <source>
        <dbReference type="Proteomes" id="UP000054324"/>
    </source>
</evidence>
<name>A0A074ZXL2_OPIVI</name>